<dbReference type="PROSITE" id="PS51257">
    <property type="entry name" value="PROKAR_LIPOPROTEIN"/>
    <property type="match status" value="1"/>
</dbReference>
<dbReference type="GO" id="GO:0005576">
    <property type="term" value="C:extracellular region"/>
    <property type="evidence" value="ECO:0007669"/>
    <property type="project" value="UniProtKB-SubCell"/>
</dbReference>
<evidence type="ECO:0000256" key="3">
    <source>
        <dbReference type="SAM" id="SignalP"/>
    </source>
</evidence>
<reference evidence="4" key="2">
    <citation type="submission" date="2017-07" db="EMBL/GenBank/DDBJ databases">
        <authorList>
            <person name="Sun Z.S."/>
            <person name="Albrecht U."/>
            <person name="Echele G."/>
            <person name="Lee C.C."/>
        </authorList>
    </citation>
    <scope>NUCLEOTIDE SEQUENCE</scope>
    <source>
        <strain evidence="4">O1_Amz6.21</strain>
        <strain evidence="5">O1_Amz6.21ii</strain>
    </source>
</reference>
<keyword evidence="2" id="KW-0964">Secreted</keyword>
<dbReference type="Pfam" id="PF02950">
    <property type="entry name" value="Conotoxin"/>
    <property type="match status" value="1"/>
</dbReference>
<sequence length="81" mass="9062">MKLTCVLIVAVLFLTACQLLTADDSRDKPGYPALRSIIKTWSSRQSRSVRTCTDPYYDCDSSEECCSKGCMFEMTAGQYCV</sequence>
<evidence type="ECO:0000256" key="2">
    <source>
        <dbReference type="ARBA" id="ARBA00022525"/>
    </source>
</evidence>
<keyword evidence="3" id="KW-0732">Signal</keyword>
<dbReference type="EMBL" id="MF576616">
    <property type="protein sequence ID" value="ATF27450.1"/>
    <property type="molecule type" value="mRNA"/>
</dbReference>
<evidence type="ECO:0000313" key="5">
    <source>
        <dbReference type="EMBL" id="ATF27450.1"/>
    </source>
</evidence>
<dbReference type="EMBL" id="MF576615">
    <property type="protein sequence ID" value="ATF27449.1"/>
    <property type="molecule type" value="mRNA"/>
</dbReference>
<comment type="subcellular location">
    <subcellularLocation>
        <location evidence="1">Secreted</location>
    </subcellularLocation>
</comment>
<name>A0A291C1V7_9COND</name>
<dbReference type="GO" id="GO:0008200">
    <property type="term" value="F:ion channel inhibitor activity"/>
    <property type="evidence" value="ECO:0007669"/>
    <property type="project" value="InterPro"/>
</dbReference>
<evidence type="ECO:0000256" key="1">
    <source>
        <dbReference type="ARBA" id="ARBA00004613"/>
    </source>
</evidence>
<evidence type="ECO:0000313" key="4">
    <source>
        <dbReference type="EMBL" id="ATF27449.1"/>
    </source>
</evidence>
<organism evidence="4">
    <name type="scientific">Conus andremenezi</name>
    <dbReference type="NCBI Taxonomy" id="1077466"/>
    <lineage>
        <taxon>Eukaryota</taxon>
        <taxon>Metazoa</taxon>
        <taxon>Spiralia</taxon>
        <taxon>Lophotrochozoa</taxon>
        <taxon>Mollusca</taxon>
        <taxon>Gastropoda</taxon>
        <taxon>Caenogastropoda</taxon>
        <taxon>Neogastropoda</taxon>
        <taxon>Conoidea</taxon>
        <taxon>Conidae</taxon>
        <taxon>Conus</taxon>
        <taxon>Turriconus</taxon>
    </lineage>
</organism>
<feature type="signal peptide" evidence="3">
    <location>
        <begin position="1"/>
        <end position="22"/>
    </location>
</feature>
<dbReference type="AlphaFoldDB" id="A0A291C1V7"/>
<reference evidence="4" key="1">
    <citation type="journal article" date="2017" name="Genome Biol. Evol.">
        <title>Divergence of the Venom Exogene Repertoire in Two Sister Species of Turriconus.</title>
        <authorList>
            <person name="Li Q."/>
            <person name="Barghi N."/>
            <person name="Lu A."/>
            <person name="Fedosov A.E."/>
            <person name="Bandyopadhyay P.K."/>
            <person name="Lluisma A.O."/>
            <person name="Concepcion G.P."/>
            <person name="Yandell M."/>
            <person name="Olivera B.M."/>
            <person name="Safavi-Hemami H."/>
        </authorList>
    </citation>
    <scope>NUCLEOTIDE SEQUENCE</scope>
    <source>
        <strain evidence="4">O1_Amz6.21</strain>
        <strain evidence="5">O1_Amz6.21ii</strain>
    </source>
</reference>
<accession>A0A291C1V7</accession>
<protein>
    <submittedName>
        <fullName evidence="4">Conotoxin</fullName>
    </submittedName>
</protein>
<proteinExistence type="evidence at transcript level"/>
<dbReference type="InterPro" id="IPR004214">
    <property type="entry name" value="Conotoxin"/>
</dbReference>
<feature type="chain" id="PRO_5015077705" evidence="3">
    <location>
        <begin position="23"/>
        <end position="81"/>
    </location>
</feature>